<dbReference type="Pfam" id="PF23868">
    <property type="entry name" value="Mmc1_C"/>
    <property type="match status" value="1"/>
</dbReference>
<reference evidence="2 3" key="1">
    <citation type="submission" date="2024-01" db="EMBL/GenBank/DDBJ databases">
        <authorList>
            <consortium name="Genoscope - CEA"/>
            <person name="William W."/>
        </authorList>
    </citation>
    <scope>NUCLEOTIDE SEQUENCE [LARGE SCALE GENOMIC DNA]</scope>
    <source>
        <strain evidence="2 3">29B2s-10</strain>
    </source>
</reference>
<evidence type="ECO:0000259" key="1">
    <source>
        <dbReference type="Pfam" id="PF23868"/>
    </source>
</evidence>
<dbReference type="Proteomes" id="UP001497600">
    <property type="component" value="Chromosome B"/>
</dbReference>
<accession>A0ABP0E6R9</accession>
<evidence type="ECO:0000313" key="3">
    <source>
        <dbReference type="Proteomes" id="UP001497600"/>
    </source>
</evidence>
<organism evidence="2 3">
    <name type="scientific">[Candida] anglica</name>
    <dbReference type="NCBI Taxonomy" id="148631"/>
    <lineage>
        <taxon>Eukaryota</taxon>
        <taxon>Fungi</taxon>
        <taxon>Dikarya</taxon>
        <taxon>Ascomycota</taxon>
        <taxon>Saccharomycotina</taxon>
        <taxon>Pichiomycetes</taxon>
        <taxon>Debaryomycetaceae</taxon>
        <taxon>Kurtzmaniella</taxon>
    </lineage>
</organism>
<keyword evidence="3" id="KW-1185">Reference proteome</keyword>
<proteinExistence type="predicted"/>
<name>A0ABP0E6R9_9ASCO</name>
<dbReference type="InterPro" id="IPR056196">
    <property type="entry name" value="Mmc1_C"/>
</dbReference>
<gene>
    <name evidence="2" type="ORF">CAAN4_B00914</name>
</gene>
<dbReference type="PANTHER" id="PTHR38644:SF1">
    <property type="entry name" value="EXPRESSED PROTEIN"/>
    <property type="match status" value="1"/>
</dbReference>
<evidence type="ECO:0000313" key="2">
    <source>
        <dbReference type="EMBL" id="CAK7895567.1"/>
    </source>
</evidence>
<dbReference type="PANTHER" id="PTHR38644">
    <property type="entry name" value="EXPRESSED PROTEIN"/>
    <property type="match status" value="1"/>
</dbReference>
<sequence length="553" mass="63180">MVLKIRREFVSTGHQLLRCRKYAIKAYSATQTTPQNTTPINPQSTPPQSLAQAFHLYKANFQDKIVLSQISRYESLKNESIKTIKVGVVYDGAYIAKNSKIIEAILADPLASGNKEWFDLIANRDRKVNNTFKYPSLTSGTTKSSEFIIPSPILSSEYRPSYSKAFDSETMIDADKNNIELVEINSEPIDCHFYVNVTSDVTNASTNLDPQFAKKIVLTIIDNSDFTPSSTEDSAVSFTNTSIANHVIKVDSNLCLEGIEQFLELDVKAGTQLVDSLINSNIFEVRKSLGWYSGTNILSKLLLQNIYTSISKDSNESNVTSVTNTLFDDIQKSEIIRFGELVHSELQYDFIPNTETFFKKDLRWWKMYWKNDNVEYDLKDYFGKYFMPKSIEYYNFLRGKIVSQMQSNRYGYYNVENEIGNPLLEMKTNLINTRVSTEIQPVVFQAITTGFIYYQLPVSIISFLSYQYFDFSANSAVALGLLGIVLGFNHASRIWENFTKVWVQQLFEDVRLCLGKQCIDEGLLKELDVRFKEEIQLTTKSQNILASIQKELD</sequence>
<protein>
    <recommendedName>
        <fullName evidence="1">Mmc1 C-terminal domain-containing protein</fullName>
    </recommendedName>
</protein>
<dbReference type="EMBL" id="OZ004254">
    <property type="protein sequence ID" value="CAK7895567.1"/>
    <property type="molecule type" value="Genomic_DNA"/>
</dbReference>
<feature type="domain" description="Mmc1 C-terminal" evidence="1">
    <location>
        <begin position="333"/>
        <end position="511"/>
    </location>
</feature>